<protein>
    <submittedName>
        <fullName evidence="2">Uncharacterized protein</fullName>
    </submittedName>
</protein>
<gene>
    <name evidence="2" type="ordered locus">ELI_12020</name>
</gene>
<dbReference type="Proteomes" id="UP000008808">
    <property type="component" value="Chromosome"/>
</dbReference>
<dbReference type="HOGENOM" id="CLU_2011741_0_0_5"/>
<dbReference type="EMBL" id="CP000157">
    <property type="protein sequence ID" value="ABC64496.1"/>
    <property type="molecule type" value="Genomic_DNA"/>
</dbReference>
<dbReference type="eggNOG" id="ENOG5030Y39">
    <property type="taxonomic scope" value="Bacteria"/>
</dbReference>
<dbReference type="KEGG" id="eli:ELI_12020"/>
<reference evidence="3" key="1">
    <citation type="journal article" date="2009" name="J. Bacteriol.">
        <title>Complete genome sequence of Erythrobacter litoralis HTCC2594.</title>
        <authorList>
            <person name="Oh H.M."/>
            <person name="Giovannoni S.J."/>
            <person name="Ferriera S."/>
            <person name="Johnson J."/>
            <person name="Cho J.C."/>
        </authorList>
    </citation>
    <scope>NUCLEOTIDE SEQUENCE [LARGE SCALE GENOMIC DNA]</scope>
    <source>
        <strain evidence="3">HTCC2594</strain>
    </source>
</reference>
<sequence>MPPKALRPMRKTLSSDKPFQGWKSGRFGLTEGPAFSLARLRYGARMTRTAPIALSLACLLAACGPGENDPGPGGVTVGEAQALDEAAAMLEARKLPPQALDNPPAPAQDTDLQTQQAPEQAQQ</sequence>
<proteinExistence type="predicted"/>
<dbReference type="AlphaFoldDB" id="Q2N745"/>
<evidence type="ECO:0000256" key="1">
    <source>
        <dbReference type="SAM" id="MobiDB-lite"/>
    </source>
</evidence>
<evidence type="ECO:0000313" key="2">
    <source>
        <dbReference type="EMBL" id="ABC64496.1"/>
    </source>
</evidence>
<feature type="compositionally biased region" description="Low complexity" evidence="1">
    <location>
        <begin position="113"/>
        <end position="123"/>
    </location>
</feature>
<keyword evidence="3" id="KW-1185">Reference proteome</keyword>
<organism evidence="2 3">
    <name type="scientific">Erythrobacter litoralis (strain HTCC2594)</name>
    <dbReference type="NCBI Taxonomy" id="314225"/>
    <lineage>
        <taxon>Bacteria</taxon>
        <taxon>Pseudomonadati</taxon>
        <taxon>Pseudomonadota</taxon>
        <taxon>Alphaproteobacteria</taxon>
        <taxon>Sphingomonadales</taxon>
        <taxon>Erythrobacteraceae</taxon>
        <taxon>Erythrobacter/Porphyrobacter group</taxon>
        <taxon>Erythrobacter</taxon>
    </lineage>
</organism>
<feature type="region of interest" description="Disordered" evidence="1">
    <location>
        <begin position="88"/>
        <end position="123"/>
    </location>
</feature>
<name>Q2N745_ERYLH</name>
<evidence type="ECO:0000313" key="3">
    <source>
        <dbReference type="Proteomes" id="UP000008808"/>
    </source>
</evidence>
<accession>Q2N745</accession>
<dbReference type="STRING" id="314225.ELI_12020"/>